<dbReference type="EMBL" id="CAJVPI010000964">
    <property type="protein sequence ID" value="CAG8585421.1"/>
    <property type="molecule type" value="Genomic_DNA"/>
</dbReference>
<sequence>MTLIEDLRLTKVQSAKGSKVPATFEISLSPFSLAICEDWEKYSTSLEIVRFNKFGSGQQELQSDPSSTVVPRLYLVEK</sequence>
<organism evidence="1 2">
    <name type="scientific">Paraglomus brasilianum</name>
    <dbReference type="NCBI Taxonomy" id="144538"/>
    <lineage>
        <taxon>Eukaryota</taxon>
        <taxon>Fungi</taxon>
        <taxon>Fungi incertae sedis</taxon>
        <taxon>Mucoromycota</taxon>
        <taxon>Glomeromycotina</taxon>
        <taxon>Glomeromycetes</taxon>
        <taxon>Paraglomerales</taxon>
        <taxon>Paraglomeraceae</taxon>
        <taxon>Paraglomus</taxon>
    </lineage>
</organism>
<proteinExistence type="predicted"/>
<keyword evidence="2" id="KW-1185">Reference proteome</keyword>
<accession>A0A9N9G8U5</accession>
<evidence type="ECO:0000313" key="1">
    <source>
        <dbReference type="EMBL" id="CAG8585421.1"/>
    </source>
</evidence>
<gene>
    <name evidence="1" type="ORF">PBRASI_LOCUS6842</name>
</gene>
<dbReference type="Proteomes" id="UP000789739">
    <property type="component" value="Unassembled WGS sequence"/>
</dbReference>
<comment type="caution">
    <text evidence="1">The sequence shown here is derived from an EMBL/GenBank/DDBJ whole genome shotgun (WGS) entry which is preliminary data.</text>
</comment>
<reference evidence="1" key="1">
    <citation type="submission" date="2021-06" db="EMBL/GenBank/DDBJ databases">
        <authorList>
            <person name="Kallberg Y."/>
            <person name="Tangrot J."/>
            <person name="Rosling A."/>
        </authorList>
    </citation>
    <scope>NUCLEOTIDE SEQUENCE</scope>
    <source>
        <strain evidence="1">BR232B</strain>
    </source>
</reference>
<dbReference type="AlphaFoldDB" id="A0A9N9G8U5"/>
<protein>
    <submittedName>
        <fullName evidence="1">11240_t:CDS:1</fullName>
    </submittedName>
</protein>
<evidence type="ECO:0000313" key="2">
    <source>
        <dbReference type="Proteomes" id="UP000789739"/>
    </source>
</evidence>
<name>A0A9N9G8U5_9GLOM</name>